<organism evidence="2">
    <name type="scientific">Compsopogon caeruleus</name>
    <dbReference type="NCBI Taxonomy" id="31354"/>
    <lineage>
        <taxon>Eukaryota</taxon>
        <taxon>Rhodophyta</taxon>
        <taxon>Compsopogonophyceae</taxon>
        <taxon>Compsopogonales</taxon>
        <taxon>Compsopogonaceae</taxon>
        <taxon>Compsopogon</taxon>
    </lineage>
</organism>
<gene>
    <name evidence="2" type="ORF">CCAE0312_LOCUS10165</name>
</gene>
<proteinExistence type="predicted"/>
<evidence type="ECO:0000256" key="1">
    <source>
        <dbReference type="SAM" id="MobiDB-lite"/>
    </source>
</evidence>
<dbReference type="EMBL" id="HBGH01018279">
    <property type="protein sequence ID" value="CAD9238063.1"/>
    <property type="molecule type" value="Transcribed_RNA"/>
</dbReference>
<dbReference type="AlphaFoldDB" id="A0A7S1XHF5"/>
<sequence length="235" mass="26468">MKHIALQETHSMRERSPPSPSSAQRTPRAIFNLGGNVIGRGGTAEWSSCGSMRKKLKLCSWISLITLSGSQMLRFGLNENGGEETLHEAQFQGRPVSRALHSQENEFALRSEGRRIQGGMSATHFRRELDRETKQESRPDDMYLGRRGDAIGSRGIPSRKCFQTDRLWEEIANHNGFLRQPSSESRASSVGSTLPTSGGIRRISHVRIQLCYSGRPAFGQRYRQDSKHYEGYVFL</sequence>
<name>A0A7S1XHF5_9RHOD</name>
<feature type="region of interest" description="Disordered" evidence="1">
    <location>
        <begin position="126"/>
        <end position="149"/>
    </location>
</feature>
<evidence type="ECO:0000313" key="2">
    <source>
        <dbReference type="EMBL" id="CAD9238063.1"/>
    </source>
</evidence>
<reference evidence="2" key="1">
    <citation type="submission" date="2021-01" db="EMBL/GenBank/DDBJ databases">
        <authorList>
            <person name="Corre E."/>
            <person name="Pelletier E."/>
            <person name="Niang G."/>
            <person name="Scheremetjew M."/>
            <person name="Finn R."/>
            <person name="Kale V."/>
            <person name="Holt S."/>
            <person name="Cochrane G."/>
            <person name="Meng A."/>
            <person name="Brown T."/>
            <person name="Cohen L."/>
        </authorList>
    </citation>
    <scope>NUCLEOTIDE SEQUENCE</scope>
    <source>
        <strain evidence="2">SAG 36.94</strain>
    </source>
</reference>
<protein>
    <submittedName>
        <fullName evidence="2">Uncharacterized protein</fullName>
    </submittedName>
</protein>
<accession>A0A7S1XHF5</accession>
<feature type="region of interest" description="Disordered" evidence="1">
    <location>
        <begin position="1"/>
        <end position="27"/>
    </location>
</feature>